<gene>
    <name evidence="1" type="ORF">SAMN02745152_00816</name>
</gene>
<dbReference type="InterPro" id="IPR035196">
    <property type="entry name" value="DUF5312"/>
</dbReference>
<accession>A0A1T4M9B8</accession>
<keyword evidence="2" id="KW-1185">Reference proteome</keyword>
<dbReference type="EMBL" id="FUXC01000003">
    <property type="protein sequence ID" value="SJZ63599.1"/>
    <property type="molecule type" value="Genomic_DNA"/>
</dbReference>
<dbReference type="AlphaFoldDB" id="A0A1T4M9B8"/>
<name>A0A1T4M9B8_9SPIR</name>
<dbReference type="GeneID" id="303367074"/>
<dbReference type="Proteomes" id="UP000190395">
    <property type="component" value="Unassembled WGS sequence"/>
</dbReference>
<dbReference type="Pfam" id="PF17239">
    <property type="entry name" value="DUF5312"/>
    <property type="match status" value="1"/>
</dbReference>
<evidence type="ECO:0000313" key="2">
    <source>
        <dbReference type="Proteomes" id="UP000190395"/>
    </source>
</evidence>
<dbReference type="OrthoDB" id="349962at2"/>
<reference evidence="1 2" key="1">
    <citation type="submission" date="2017-02" db="EMBL/GenBank/DDBJ databases">
        <authorList>
            <person name="Peterson S.W."/>
        </authorList>
    </citation>
    <scope>NUCLEOTIDE SEQUENCE [LARGE SCALE GENOMIC DNA]</scope>
    <source>
        <strain evidence="1 2">ATCC BAA-909</strain>
    </source>
</reference>
<proteinExistence type="predicted"/>
<dbReference type="RefSeq" id="WP_078930568.1">
    <property type="nucleotide sequence ID" value="NZ_FUXC01000003.1"/>
</dbReference>
<sequence>MTKNSGLSFFQKLISSIFGGNDPEAEKNRQLKIIAKNLSRSGYKFYKAGSDQVLPQFGKFFYDIYKIISPAQLFFQNQPNPNFYKNIVIDFSLTESQKKLSENFSEESILAFSKNVPFEKLKVKLKQDLENFLGEFDSDKINSIDSLYTKLVGFKSFCLYDFYFLLKKFDSTLREGEFNRAPKLESIEGAYIAEDLKNFAEILNSLPLNEEWDDLMAMFKTTRGVELVKPNQWNKIVQKLRQLRDTRVFNMMIELTTKNPAYVTDSAVKQEHIVESFIESTKNQTANTIKKLENEQKNSKIDSLLVQIFNTDSIVILKNYTEAGSAPLERKNLGSFEYAKPLNYLKAFLVEFVKRDVREYADLVLIRGKWTLPELSTEMSNNYHQMFEASDEITQFDGKLNEEAEIGIKIKTLLPRADRDREANNIIKTTLRDINSLAREYLVNTTKSMINFAKILKSVIEDHQKPKGEIVMNWKELDRFAEHPINQLGVEVYKKIYLFVQLMQNELQ</sequence>
<protein>
    <submittedName>
        <fullName evidence="1">Uncharacterized protein</fullName>
    </submittedName>
</protein>
<evidence type="ECO:0000313" key="1">
    <source>
        <dbReference type="EMBL" id="SJZ63599.1"/>
    </source>
</evidence>
<organism evidence="1 2">
    <name type="scientific">Treponema berlinense</name>
    <dbReference type="NCBI Taxonomy" id="225004"/>
    <lineage>
        <taxon>Bacteria</taxon>
        <taxon>Pseudomonadati</taxon>
        <taxon>Spirochaetota</taxon>
        <taxon>Spirochaetia</taxon>
        <taxon>Spirochaetales</taxon>
        <taxon>Treponemataceae</taxon>
        <taxon>Treponema</taxon>
    </lineage>
</organism>